<keyword evidence="7" id="KW-1185">Reference proteome</keyword>
<dbReference type="PROSITE" id="PS00108">
    <property type="entry name" value="PROTEIN_KINASE_ST"/>
    <property type="match status" value="1"/>
</dbReference>
<dbReference type="Gene3D" id="1.10.510.10">
    <property type="entry name" value="Transferase(Phosphotransferase) domain 1"/>
    <property type="match status" value="1"/>
</dbReference>
<name>A0A409X7B8_PSICY</name>
<protein>
    <recommendedName>
        <fullName evidence="5">Protein kinase domain-containing protein</fullName>
    </recommendedName>
</protein>
<feature type="domain" description="Protein kinase" evidence="5">
    <location>
        <begin position="25"/>
        <end position="295"/>
    </location>
</feature>
<dbReference type="InParanoid" id="A0A409X7B8"/>
<dbReference type="PROSITE" id="PS50011">
    <property type="entry name" value="PROTEIN_KINASE_DOM"/>
    <property type="match status" value="1"/>
</dbReference>
<dbReference type="SUPFAM" id="SSF56112">
    <property type="entry name" value="Protein kinase-like (PK-like)"/>
    <property type="match status" value="1"/>
</dbReference>
<evidence type="ECO:0000313" key="6">
    <source>
        <dbReference type="EMBL" id="PPQ86630.1"/>
    </source>
</evidence>
<evidence type="ECO:0000256" key="2">
    <source>
        <dbReference type="ARBA" id="ARBA00022840"/>
    </source>
</evidence>
<keyword evidence="1 3" id="KW-0547">Nucleotide-binding</keyword>
<reference evidence="6 7" key="1">
    <citation type="journal article" date="2018" name="Evol. Lett.">
        <title>Horizontal gene cluster transfer increased hallucinogenic mushroom diversity.</title>
        <authorList>
            <person name="Reynolds H.T."/>
            <person name="Vijayakumar V."/>
            <person name="Gluck-Thaler E."/>
            <person name="Korotkin H.B."/>
            <person name="Matheny P.B."/>
            <person name="Slot J.C."/>
        </authorList>
    </citation>
    <scope>NUCLEOTIDE SEQUENCE [LARGE SCALE GENOMIC DNA]</scope>
    <source>
        <strain evidence="6 7">2631</strain>
    </source>
</reference>
<dbReference type="OrthoDB" id="541276at2759"/>
<feature type="region of interest" description="Disordered" evidence="4">
    <location>
        <begin position="394"/>
        <end position="419"/>
    </location>
</feature>
<dbReference type="InterPro" id="IPR008271">
    <property type="entry name" value="Ser/Thr_kinase_AS"/>
</dbReference>
<feature type="region of interest" description="Disordered" evidence="4">
    <location>
        <begin position="541"/>
        <end position="565"/>
    </location>
</feature>
<dbReference type="Pfam" id="PF00069">
    <property type="entry name" value="Pkinase"/>
    <property type="match status" value="1"/>
</dbReference>
<dbReference type="GO" id="GO:0010506">
    <property type="term" value="P:regulation of autophagy"/>
    <property type="evidence" value="ECO:0007669"/>
    <property type="project" value="InterPro"/>
</dbReference>
<dbReference type="GO" id="GO:0004674">
    <property type="term" value="F:protein serine/threonine kinase activity"/>
    <property type="evidence" value="ECO:0007669"/>
    <property type="project" value="InterPro"/>
</dbReference>
<dbReference type="PANTHER" id="PTHR24348">
    <property type="entry name" value="SERINE/THREONINE-PROTEIN KINASE UNC-51-RELATED"/>
    <property type="match status" value="1"/>
</dbReference>
<evidence type="ECO:0000313" key="7">
    <source>
        <dbReference type="Proteomes" id="UP000283269"/>
    </source>
</evidence>
<dbReference type="InterPro" id="IPR017441">
    <property type="entry name" value="Protein_kinase_ATP_BS"/>
</dbReference>
<evidence type="ECO:0000256" key="3">
    <source>
        <dbReference type="PROSITE-ProRule" id="PRU10141"/>
    </source>
</evidence>
<dbReference type="InterPro" id="IPR000719">
    <property type="entry name" value="Prot_kinase_dom"/>
</dbReference>
<dbReference type="SMART" id="SM00220">
    <property type="entry name" value="S_TKc"/>
    <property type="match status" value="1"/>
</dbReference>
<gene>
    <name evidence="6" type="ORF">CVT25_006814</name>
</gene>
<evidence type="ECO:0000256" key="4">
    <source>
        <dbReference type="SAM" id="MobiDB-lite"/>
    </source>
</evidence>
<comment type="caution">
    <text evidence="6">The sequence shown here is derived from an EMBL/GenBank/DDBJ whole genome shotgun (WGS) entry which is preliminary data.</text>
</comment>
<dbReference type="STRING" id="93625.A0A409X7B8"/>
<dbReference type="GO" id="GO:0005737">
    <property type="term" value="C:cytoplasm"/>
    <property type="evidence" value="ECO:0007669"/>
    <property type="project" value="TreeGrafter"/>
</dbReference>
<feature type="region of interest" description="Disordered" evidence="4">
    <location>
        <begin position="620"/>
        <end position="664"/>
    </location>
</feature>
<dbReference type="InterPro" id="IPR011009">
    <property type="entry name" value="Kinase-like_dom_sf"/>
</dbReference>
<accession>A0A409X7B8</accession>
<dbReference type="AlphaFoldDB" id="A0A409X7B8"/>
<keyword evidence="2 3" id="KW-0067">ATP-binding</keyword>
<feature type="binding site" evidence="3">
    <location>
        <position position="56"/>
    </location>
    <ligand>
        <name>ATP</name>
        <dbReference type="ChEBI" id="CHEBI:30616"/>
    </ligand>
</feature>
<evidence type="ECO:0000256" key="1">
    <source>
        <dbReference type="ARBA" id="ARBA00022741"/>
    </source>
</evidence>
<dbReference type="PROSITE" id="PS00107">
    <property type="entry name" value="PROTEIN_KINASE_ATP"/>
    <property type="match status" value="1"/>
</dbReference>
<dbReference type="GO" id="GO:0005524">
    <property type="term" value="F:ATP binding"/>
    <property type="evidence" value="ECO:0007669"/>
    <property type="project" value="UniProtKB-UniRule"/>
</dbReference>
<proteinExistence type="predicted"/>
<dbReference type="Proteomes" id="UP000283269">
    <property type="component" value="Unassembled WGS sequence"/>
</dbReference>
<dbReference type="EMBL" id="NHYD01002450">
    <property type="protein sequence ID" value="PPQ86630.1"/>
    <property type="molecule type" value="Genomic_DNA"/>
</dbReference>
<evidence type="ECO:0000259" key="5">
    <source>
        <dbReference type="PROSITE" id="PS50011"/>
    </source>
</evidence>
<organism evidence="6 7">
    <name type="scientific">Psilocybe cyanescens</name>
    <dbReference type="NCBI Taxonomy" id="93625"/>
    <lineage>
        <taxon>Eukaryota</taxon>
        <taxon>Fungi</taxon>
        <taxon>Dikarya</taxon>
        <taxon>Basidiomycota</taxon>
        <taxon>Agaricomycotina</taxon>
        <taxon>Agaricomycetes</taxon>
        <taxon>Agaricomycetidae</taxon>
        <taxon>Agaricales</taxon>
        <taxon>Agaricineae</taxon>
        <taxon>Strophariaceae</taxon>
        <taxon>Psilocybe</taxon>
    </lineage>
</organism>
<feature type="compositionally biased region" description="Low complexity" evidence="4">
    <location>
        <begin position="394"/>
        <end position="414"/>
    </location>
</feature>
<dbReference type="InterPro" id="IPR045269">
    <property type="entry name" value="Atg1-like"/>
</dbReference>
<sequence length="664" mass="73803">MPQKASIPPPSSHPPLGTLIDGSSLQLVEVLGVGGYGVVYRAVEKYPSRGRSFAVKCLASTHSHSTLRRQVHIREITLHQIASAHPSVVTLYRVVEDHDHMFIIMEYAPDDDLFTQILHKSRYLGNSALIKHVFLQLIDGVQYCHSLGIYHRDLKPENILCFDGGYRVAITDFGLATTDKMSKEFRTGSIYHMSPECQAGDVETSAAYSPMHNDIWSLGIILLNLVTGRNPWKSAMTDDPTYQAYRQDPLQFLMSVLPISEELNNILVQTLDVDWRGRLSLSELRQSIQNVTSFYSDKVIFEGSLARCPWEAGLDLGNGEPAEAGPEKRPVPKVPEGVQPYCVLSMSAVASTFKSQTSTTDGYFERDTWEGEHPRYDAHHCGMDIYDNELQVPYGSSGRSSYSSDPSEPTTPSSVGQFSYRGVRDNFDMESIYDYDSDQLYAQSTAYPSFTGSSATETPDDNRFASSVFLATPVAESKPFFQHQDAPYMDDYRTAKRYSSPNTSVYSVAEGSLYSDDYSDSRSIESIDDFPPNSPNFVVWPEPTAQRKGSRPIGIQGNRARRSRTKSQNLFNPMRFFPRSSGSSWLSPKTSPLASHPMASSAGALRHTAAPSNVPAMPWADYHSRRSGHTKGGSSHRYPVGGYGTQRHSSRDWIPGGFFNTGDA</sequence>